<dbReference type="GO" id="GO:0003341">
    <property type="term" value="P:cilium movement"/>
    <property type="evidence" value="ECO:0007669"/>
    <property type="project" value="TreeGrafter"/>
</dbReference>
<dbReference type="EMBL" id="WBNC01001945">
    <property type="protein sequence ID" value="NXD01479.1"/>
    <property type="molecule type" value="Genomic_DNA"/>
</dbReference>
<comment type="subcellular location">
    <subcellularLocation>
        <location evidence="1">Cell projection</location>
        <location evidence="1">Cilium</location>
    </subcellularLocation>
    <subcellularLocation>
        <location evidence="2">Cytoplasm</location>
    </subcellularLocation>
</comment>
<feature type="domain" description="HYDIN/VesB/CFA65-like Ig-like" evidence="6">
    <location>
        <begin position="27"/>
        <end position="119"/>
    </location>
</feature>
<keyword evidence="3" id="KW-0963">Cytoplasm</keyword>
<evidence type="ECO:0000256" key="1">
    <source>
        <dbReference type="ARBA" id="ARBA00004138"/>
    </source>
</evidence>
<evidence type="ECO:0000256" key="3">
    <source>
        <dbReference type="ARBA" id="ARBA00022490"/>
    </source>
</evidence>
<keyword evidence="4" id="KW-0969">Cilium</keyword>
<name>A0A851S7D8_CERFA</name>
<reference evidence="7" key="1">
    <citation type="submission" date="2019-09" db="EMBL/GenBank/DDBJ databases">
        <title>Bird 10,000 Genomes (B10K) Project - Family phase.</title>
        <authorList>
            <person name="Zhang G."/>
        </authorList>
    </citation>
    <scope>NUCLEOTIDE SEQUENCE</scope>
    <source>
        <strain evidence="7">OUT-0039</strain>
        <tissue evidence="7">Muscle</tissue>
    </source>
</reference>
<protein>
    <submittedName>
        <fullName evidence="7">HYDIN protein</fullName>
    </submittedName>
</protein>
<dbReference type="GO" id="GO:0005930">
    <property type="term" value="C:axoneme"/>
    <property type="evidence" value="ECO:0007669"/>
    <property type="project" value="TreeGrafter"/>
</dbReference>
<sequence length="370" mass="41210">QDYSHKLTCITGTGWIVVPIRALGARAILDFPDEVDFSVCPVNHGTQKRLLIRNVGNRASQYQLSTQSPFSVVPATGTLGVDDAMQVTVGFQPLTTGDHFGSLAVCYNSGESIHTNLHGIAVDVNIGLSTNFVEVQKTFITMSNYTIVFIKNRSNITAHFQWKTFPTEEDENAEKRRLCYFLQPPKEVCQENFMEEEEIQEKDFYEDGTALPSNVIQEEIARVQEDPMLFSDDIFLIEPMEGKIGPNCSVKIKVTFKPIEALEYHSVAYCNISGRESRLPLRLRGEGQGPLVKFSNDTLDLGSIFVNTHHVYKVKLINQGAIDAPFTYIPSTSNVGYHVKFAPEEGIVAPGGIQIIQFSFSASVVGRFEE</sequence>
<evidence type="ECO:0000313" key="8">
    <source>
        <dbReference type="Proteomes" id="UP000611277"/>
    </source>
</evidence>
<dbReference type="PANTHER" id="PTHR23053">
    <property type="entry name" value="DLEC1 DELETED IN LUNG AND ESOPHAGEAL CANCER 1"/>
    <property type="match status" value="1"/>
</dbReference>
<dbReference type="GO" id="GO:1904158">
    <property type="term" value="P:axonemal central apparatus assembly"/>
    <property type="evidence" value="ECO:0007669"/>
    <property type="project" value="TreeGrafter"/>
</dbReference>
<keyword evidence="8" id="KW-1185">Reference proteome</keyword>
<dbReference type="Pfam" id="PF22544">
    <property type="entry name" value="HYDIN_VesB_CFA65-like_Ig"/>
    <property type="match status" value="2"/>
</dbReference>
<evidence type="ECO:0000259" key="6">
    <source>
        <dbReference type="Pfam" id="PF22544"/>
    </source>
</evidence>
<proteinExistence type="predicted"/>
<dbReference type="InterPro" id="IPR013783">
    <property type="entry name" value="Ig-like_fold"/>
</dbReference>
<dbReference type="InterPro" id="IPR053879">
    <property type="entry name" value="HYDIN_VesB_CFA65-like_Ig"/>
</dbReference>
<dbReference type="PANTHER" id="PTHR23053:SF0">
    <property type="entry name" value="HYDROCEPHALUS-INDUCING PROTEIN HOMOLOG"/>
    <property type="match status" value="1"/>
</dbReference>
<feature type="domain" description="HYDIN/VesB/CFA65-like Ig-like" evidence="6">
    <location>
        <begin position="290"/>
        <end position="370"/>
    </location>
</feature>
<keyword evidence="5" id="KW-0966">Cell projection</keyword>
<dbReference type="AlphaFoldDB" id="A0A851S7D8"/>
<accession>A0A851S7D8</accession>
<evidence type="ECO:0000256" key="4">
    <source>
        <dbReference type="ARBA" id="ARBA00023069"/>
    </source>
</evidence>
<evidence type="ECO:0000256" key="5">
    <source>
        <dbReference type="ARBA" id="ARBA00023273"/>
    </source>
</evidence>
<comment type="caution">
    <text evidence="7">The sequence shown here is derived from an EMBL/GenBank/DDBJ whole genome shotgun (WGS) entry which is preliminary data.</text>
</comment>
<feature type="non-terminal residue" evidence="7">
    <location>
        <position position="370"/>
    </location>
</feature>
<gene>
    <name evidence="7" type="primary">Hydin_2</name>
    <name evidence="7" type="ORF">CERFAM_R03611</name>
</gene>
<dbReference type="InterPro" id="IPR033305">
    <property type="entry name" value="Hydin-like"/>
</dbReference>
<evidence type="ECO:0000313" key="7">
    <source>
        <dbReference type="EMBL" id="NXD01479.1"/>
    </source>
</evidence>
<evidence type="ECO:0000256" key="2">
    <source>
        <dbReference type="ARBA" id="ARBA00004496"/>
    </source>
</evidence>
<dbReference type="Proteomes" id="UP000611277">
    <property type="component" value="Unassembled WGS sequence"/>
</dbReference>
<organism evidence="7 8">
    <name type="scientific">Certhia familiaris</name>
    <name type="common">Eurasian treecreeper</name>
    <dbReference type="NCBI Taxonomy" id="73333"/>
    <lineage>
        <taxon>Eukaryota</taxon>
        <taxon>Metazoa</taxon>
        <taxon>Chordata</taxon>
        <taxon>Craniata</taxon>
        <taxon>Vertebrata</taxon>
        <taxon>Euteleostomi</taxon>
        <taxon>Archelosauria</taxon>
        <taxon>Archosauria</taxon>
        <taxon>Dinosauria</taxon>
        <taxon>Saurischia</taxon>
        <taxon>Theropoda</taxon>
        <taxon>Coelurosauria</taxon>
        <taxon>Aves</taxon>
        <taxon>Neognathae</taxon>
        <taxon>Neoaves</taxon>
        <taxon>Telluraves</taxon>
        <taxon>Australaves</taxon>
        <taxon>Passeriformes</taxon>
        <taxon>Certhiidae</taxon>
        <taxon>Certhiinae</taxon>
        <taxon>Certhia</taxon>
    </lineage>
</organism>
<feature type="non-terminal residue" evidence="7">
    <location>
        <position position="1"/>
    </location>
</feature>
<dbReference type="Gene3D" id="2.60.40.10">
    <property type="entry name" value="Immunoglobulins"/>
    <property type="match status" value="3"/>
</dbReference>